<sequence>MPLTWPVGHLSSAIMKPEADDAVPKPEATPELDGVGHATSMFGAARSFLMAWYVVVAVYGSWDDYPGALGGAASHGYAWSWVGPILARDVFACWLIAGGWDYFLYFSPLAAKLEKYKLNPVYPGLRQMGRDFLVATQSMFCAAAVECWLCRLWASGTLASAPSLELSAKNVFLILTLTHWRIPHFWLIHRGMHPWKAKGVPDVGKFLYKHVHSLHHKSSNPTAFSGTNMHPVEATLYFSAALLVVPLGVHPSIPLACVVDCAVGAWLGHDGFQWPGSGDYFHQLHHAHFDCNYGAMHVPIDKWLGTYAGCKEDLKAIWGKRAADRAKVGKDGTKKA</sequence>
<dbReference type="PANTHER" id="PTHR11863">
    <property type="entry name" value="STEROL DESATURASE"/>
    <property type="match status" value="1"/>
</dbReference>
<dbReference type="EMBL" id="JBBJCI010000292">
    <property type="protein sequence ID" value="KAK7235510.1"/>
    <property type="molecule type" value="Genomic_DNA"/>
</dbReference>
<dbReference type="GO" id="GO:0008610">
    <property type="term" value="P:lipid biosynthetic process"/>
    <property type="evidence" value="ECO:0007669"/>
    <property type="project" value="InterPro"/>
</dbReference>
<protein>
    <submittedName>
        <fullName evidence="1">Fatty acid hydroxylase</fullName>
    </submittedName>
</protein>
<dbReference type="GO" id="GO:0016491">
    <property type="term" value="F:oxidoreductase activity"/>
    <property type="evidence" value="ECO:0007669"/>
    <property type="project" value="InterPro"/>
</dbReference>
<organism evidence="1 2">
    <name type="scientific">Aureococcus anophagefferens</name>
    <name type="common">Harmful bloom alga</name>
    <dbReference type="NCBI Taxonomy" id="44056"/>
    <lineage>
        <taxon>Eukaryota</taxon>
        <taxon>Sar</taxon>
        <taxon>Stramenopiles</taxon>
        <taxon>Ochrophyta</taxon>
        <taxon>Pelagophyceae</taxon>
        <taxon>Pelagomonadales</taxon>
        <taxon>Pelagomonadaceae</taxon>
        <taxon>Aureococcus</taxon>
    </lineage>
</organism>
<dbReference type="GO" id="GO:0016020">
    <property type="term" value="C:membrane"/>
    <property type="evidence" value="ECO:0007669"/>
    <property type="project" value="UniProtKB-SubCell"/>
</dbReference>
<dbReference type="GO" id="GO:0005506">
    <property type="term" value="F:iron ion binding"/>
    <property type="evidence" value="ECO:0007669"/>
    <property type="project" value="InterPro"/>
</dbReference>
<dbReference type="InterPro" id="IPR050307">
    <property type="entry name" value="Sterol_Desaturase_Related"/>
</dbReference>
<accession>A0ABR1FPZ5</accession>
<keyword evidence="2" id="KW-1185">Reference proteome</keyword>
<comment type="caution">
    <text evidence="1">The sequence shown here is derived from an EMBL/GenBank/DDBJ whole genome shotgun (WGS) entry which is preliminary data.</text>
</comment>
<dbReference type="KEGG" id="aaf:AURANDRAFT_68993"/>
<name>A0ABR1FPZ5_AURAN</name>
<reference evidence="1 2" key="1">
    <citation type="submission" date="2024-03" db="EMBL/GenBank/DDBJ databases">
        <title>Aureococcus anophagefferens CCMP1851 and Kratosvirus quantuckense: Draft genome of a second virus-susceptible host strain in the model system.</title>
        <authorList>
            <person name="Chase E."/>
            <person name="Truchon A.R."/>
            <person name="Schepens W."/>
            <person name="Wilhelm S.W."/>
        </authorList>
    </citation>
    <scope>NUCLEOTIDE SEQUENCE [LARGE SCALE GENOMIC DNA]</scope>
    <source>
        <strain evidence="1 2">CCMP1851</strain>
    </source>
</reference>
<proteinExistence type="predicted"/>
<dbReference type="Proteomes" id="UP001363151">
    <property type="component" value="Unassembled WGS sequence"/>
</dbReference>
<evidence type="ECO:0000313" key="1">
    <source>
        <dbReference type="EMBL" id="KAK7235510.1"/>
    </source>
</evidence>
<dbReference type="InterPro" id="IPR006694">
    <property type="entry name" value="Fatty_acid_hydroxylase"/>
</dbReference>
<dbReference type="Pfam" id="PF04116">
    <property type="entry name" value="FA_hydroxylase"/>
    <property type="match status" value="1"/>
</dbReference>
<gene>
    <name evidence="1" type="ORF">SO694_00069145</name>
</gene>
<evidence type="ECO:0000313" key="2">
    <source>
        <dbReference type="Proteomes" id="UP001363151"/>
    </source>
</evidence>